<reference evidence="2 3" key="1">
    <citation type="journal article" date="2011" name="Front. Microbiol.">
        <title>Genomic signatures of strain selection and enhancement in Bacillus atrophaeus var. globigii, a historical biowarfare simulant.</title>
        <authorList>
            <person name="Gibbons H.S."/>
            <person name="Broomall S.M."/>
            <person name="McNew L.A."/>
            <person name="Daligault H."/>
            <person name="Chapman C."/>
            <person name="Bruce D."/>
            <person name="Karavis M."/>
            <person name="Krepps M."/>
            <person name="McGregor P.A."/>
            <person name="Hong C."/>
            <person name="Park K.H."/>
            <person name="Akmal A."/>
            <person name="Feldman A."/>
            <person name="Lin J.S."/>
            <person name="Chang W.E."/>
            <person name="Higgs B.W."/>
            <person name="Demirev P."/>
            <person name="Lindquist J."/>
            <person name="Liem A."/>
            <person name="Fochler E."/>
            <person name="Read T.D."/>
            <person name="Tapia R."/>
            <person name="Johnson S."/>
            <person name="Bishop-Lilly K.A."/>
            <person name="Detter C."/>
            <person name="Han C."/>
            <person name="Sozhamannan S."/>
            <person name="Rosenzweig C.N."/>
            <person name="Skowronski E.W."/>
        </authorList>
    </citation>
    <scope>NUCLEOTIDE SEQUENCE [LARGE SCALE GENOMIC DNA]</scope>
    <source>
        <strain evidence="2 3">AK5</strain>
    </source>
</reference>
<dbReference type="AlphaFoldDB" id="A0A432VYG1"/>
<name>A0A432VYG1_9GAMM</name>
<gene>
    <name evidence="2" type="ORF">CWE06_02105</name>
</gene>
<dbReference type="Proteomes" id="UP000288212">
    <property type="component" value="Unassembled WGS sequence"/>
</dbReference>
<dbReference type="EMBL" id="PIPI01000001">
    <property type="protein sequence ID" value="RUO21668.1"/>
    <property type="molecule type" value="Genomic_DNA"/>
</dbReference>
<organism evidence="2 3">
    <name type="scientific">Aliidiomarina haloalkalitolerans</name>
    <dbReference type="NCBI Taxonomy" id="859059"/>
    <lineage>
        <taxon>Bacteria</taxon>
        <taxon>Pseudomonadati</taxon>
        <taxon>Pseudomonadota</taxon>
        <taxon>Gammaproteobacteria</taxon>
        <taxon>Alteromonadales</taxon>
        <taxon>Idiomarinaceae</taxon>
        <taxon>Aliidiomarina</taxon>
    </lineage>
</organism>
<keyword evidence="3" id="KW-1185">Reference proteome</keyword>
<accession>A0A432VYG1</accession>
<sequence>MQLIGICRCTLALALIPLLGACGGEPEVYIGNNQFCTVGTDLEQAYHQCRVPLPAEFADGDLYLFTSDLSMTVEQLLELTLVTPAAVQPIMSDIVGVSMYMGRIPVVWEQRDADEELATSATWQAQLLLGACSDPNMVWNLRLNVENIAGDRHTLIIPFQSSW</sequence>
<proteinExistence type="predicted"/>
<feature type="signal peptide" evidence="1">
    <location>
        <begin position="1"/>
        <end position="21"/>
    </location>
</feature>
<comment type="caution">
    <text evidence="2">The sequence shown here is derived from an EMBL/GenBank/DDBJ whole genome shotgun (WGS) entry which is preliminary data.</text>
</comment>
<evidence type="ECO:0000313" key="2">
    <source>
        <dbReference type="EMBL" id="RUO21668.1"/>
    </source>
</evidence>
<keyword evidence="1" id="KW-0732">Signal</keyword>
<evidence type="ECO:0000256" key="1">
    <source>
        <dbReference type="SAM" id="SignalP"/>
    </source>
</evidence>
<protein>
    <submittedName>
        <fullName evidence="2">Uncharacterized protein</fullName>
    </submittedName>
</protein>
<feature type="chain" id="PRO_5018980282" evidence="1">
    <location>
        <begin position="22"/>
        <end position="163"/>
    </location>
</feature>
<evidence type="ECO:0000313" key="3">
    <source>
        <dbReference type="Proteomes" id="UP000288212"/>
    </source>
</evidence>